<dbReference type="InterPro" id="IPR012902">
    <property type="entry name" value="N_methyl_site"/>
</dbReference>
<reference evidence="2" key="1">
    <citation type="journal article" date="2020" name="mSystems">
        <title>Genome- and Community-Level Interaction Insights into Carbon Utilization and Element Cycling Functions of Hydrothermarchaeota in Hydrothermal Sediment.</title>
        <authorList>
            <person name="Zhou Z."/>
            <person name="Liu Y."/>
            <person name="Xu W."/>
            <person name="Pan J."/>
            <person name="Luo Z.H."/>
            <person name="Li M."/>
        </authorList>
    </citation>
    <scope>NUCLEOTIDE SEQUENCE [LARGE SCALE GENOMIC DNA]</scope>
    <source>
        <strain evidence="2">HyVt-26</strain>
    </source>
</reference>
<dbReference type="EMBL" id="DRCV01000165">
    <property type="protein sequence ID" value="HDK38103.1"/>
    <property type="molecule type" value="Genomic_DNA"/>
</dbReference>
<dbReference type="Pfam" id="PF07963">
    <property type="entry name" value="N_methyl"/>
    <property type="match status" value="1"/>
</dbReference>
<gene>
    <name evidence="2" type="ORF">ENG92_03710</name>
</gene>
<comment type="caution">
    <text evidence="2">The sequence shown here is derived from an EMBL/GenBank/DDBJ whole genome shotgun (WGS) entry which is preliminary data.</text>
</comment>
<dbReference type="Proteomes" id="UP000885822">
    <property type="component" value="Unassembled WGS sequence"/>
</dbReference>
<keyword evidence="1" id="KW-0812">Transmembrane</keyword>
<accession>A0A831K2S7</accession>
<evidence type="ECO:0000256" key="1">
    <source>
        <dbReference type="SAM" id="Phobius"/>
    </source>
</evidence>
<organism evidence="2">
    <name type="scientific">Thiolapillus brandeum</name>
    <dbReference type="NCBI Taxonomy" id="1076588"/>
    <lineage>
        <taxon>Bacteria</taxon>
        <taxon>Pseudomonadati</taxon>
        <taxon>Pseudomonadota</taxon>
        <taxon>Gammaproteobacteria</taxon>
        <taxon>Chromatiales</taxon>
        <taxon>Sedimenticolaceae</taxon>
        <taxon>Thiolapillus</taxon>
    </lineage>
</organism>
<sequence length="126" mass="14019">MKHHQHGFSLLEVLVAFAILGMSLGILYQGFGGSLYNLSVSSGYARALIIAESKLAEIAARLPLEPGEQQGEEGDGYHWRVSVSPYEELEDLPQSFKPYVVEVDVSWGAAKQKRHYVLQTLRLSDK</sequence>
<protein>
    <submittedName>
        <fullName evidence="2">Prepilin-type N-terminal cleavage/methylation domain-containing protein</fullName>
    </submittedName>
</protein>
<feature type="transmembrane region" description="Helical" evidence="1">
    <location>
        <begin position="7"/>
        <end position="28"/>
    </location>
</feature>
<proteinExistence type="predicted"/>
<evidence type="ECO:0000313" key="2">
    <source>
        <dbReference type="EMBL" id="HDK38103.1"/>
    </source>
</evidence>
<keyword evidence="1" id="KW-0472">Membrane</keyword>
<dbReference type="NCBIfam" id="TIGR02532">
    <property type="entry name" value="IV_pilin_GFxxxE"/>
    <property type="match status" value="1"/>
</dbReference>
<keyword evidence="1" id="KW-1133">Transmembrane helix</keyword>
<name>A0A831K2S7_9GAMM</name>
<dbReference type="AlphaFoldDB" id="A0A831K2S7"/>